<evidence type="ECO:0000313" key="2">
    <source>
        <dbReference type="EMBL" id="KKR78098.1"/>
    </source>
</evidence>
<feature type="non-terminal residue" evidence="2">
    <location>
        <position position="773"/>
    </location>
</feature>
<dbReference type="AlphaFoldDB" id="A0A0G0TMA5"/>
<organism evidence="2 3">
    <name type="scientific">Candidatus Nomurabacteria bacterium GW2011_GWA2_40_9</name>
    <dbReference type="NCBI Taxonomy" id="1618734"/>
    <lineage>
        <taxon>Bacteria</taxon>
        <taxon>Candidatus Nomuraibacteriota</taxon>
    </lineage>
</organism>
<accession>A0A0G0TMA5</accession>
<proteinExistence type="predicted"/>
<feature type="domain" description="Peptidoglycan binding-like" evidence="1">
    <location>
        <begin position="76"/>
        <end position="134"/>
    </location>
</feature>
<dbReference type="InterPro" id="IPR002477">
    <property type="entry name" value="Peptidoglycan-bd-like"/>
</dbReference>
<dbReference type="EMBL" id="LBZW01000042">
    <property type="protein sequence ID" value="KKR78098.1"/>
    <property type="molecule type" value="Genomic_DNA"/>
</dbReference>
<comment type="caution">
    <text evidence="2">The sequence shown here is derived from an EMBL/GenBank/DDBJ whole genome shotgun (WGS) entry which is preliminary data.</text>
</comment>
<protein>
    <recommendedName>
        <fullName evidence="1">Peptidoglycan binding-like domain-containing protein</fullName>
    </recommendedName>
</protein>
<dbReference type="InterPro" id="IPR036366">
    <property type="entry name" value="PGBDSf"/>
</dbReference>
<sequence>MVVEIVIEHAFSFVPRTLNARGKSKLINGVIKNIFMSNLFKSKFLLGLVVALALVVSTASTASAAITSTLKMGMSNSQVMELQQNLNGAGFVVSTSGAGSVGYESNFFGPKTKAAVMAYQASKGLTADGVFGPLSRAAWTGGAVSGNFPAGCTSASGYSPTTGTKCDSMNANTFPAGCTSASGFSATTGLACSGTTTTTTTQTGPVSAMLASDNPASGTLVAGQATADLAHFTFDGTGTVTAVTLQRLGVSADTTPSNVYLFDGATRLTDAASVGSNGKVTFTAPTGLFTVAGSKTISVKSDIAASTSGQTVGLMLATFTTSSGTVTANLSGNIFTIASATLATVSAGTVTPSSATIDPGANITLWQSTLTISNRDVWMKRLSLRNLGSAPAASFANFKLFVSGVQVGTATGVDANGYVTFDMTAAPTLLISGARVVRVDADIVSGASRTVQFSLRNAADVDFVDSSFGVNITPASTPWTATTANTISGSSGGTLTIAKDISSPSINLVNAASDAVIGTFKVTAYGESIKLETIRATFTSSDAGITQLRNGRILINGVQYGSTATLNEDSHGTLAYTSYTLNYTVVPGSPVLLELRADIYDNDGTDSITAGTDTINATIAAGSTNAQRVDSLGSFSAPASAVASNTLTIASTSLTLSKNGTYTNQTTTLPANGFKIGSWNLAGSSVEPVLLSTLSFDVDESGITTEFDEGDMTNLYVVVKNGSTIVAQPTPLSTGSTGDNLNFSINYTLPVGQSLSIELFADLADDTLDKVAG</sequence>
<gene>
    <name evidence="2" type="ORF">UU24_C0042G0001</name>
</gene>
<dbReference type="InterPro" id="IPR036365">
    <property type="entry name" value="PGBD-like_sf"/>
</dbReference>
<evidence type="ECO:0000259" key="1">
    <source>
        <dbReference type="Pfam" id="PF01471"/>
    </source>
</evidence>
<dbReference type="Pfam" id="PF01471">
    <property type="entry name" value="PG_binding_1"/>
    <property type="match status" value="1"/>
</dbReference>
<evidence type="ECO:0000313" key="3">
    <source>
        <dbReference type="Proteomes" id="UP000034749"/>
    </source>
</evidence>
<dbReference type="SUPFAM" id="SSF47090">
    <property type="entry name" value="PGBD-like"/>
    <property type="match status" value="1"/>
</dbReference>
<name>A0A0G0TMA5_9BACT</name>
<reference evidence="2 3" key="1">
    <citation type="journal article" date="2015" name="Nature">
        <title>rRNA introns, odd ribosomes, and small enigmatic genomes across a large radiation of phyla.</title>
        <authorList>
            <person name="Brown C.T."/>
            <person name="Hug L.A."/>
            <person name="Thomas B.C."/>
            <person name="Sharon I."/>
            <person name="Castelle C.J."/>
            <person name="Singh A."/>
            <person name="Wilkins M.J."/>
            <person name="Williams K.H."/>
            <person name="Banfield J.F."/>
        </authorList>
    </citation>
    <scope>NUCLEOTIDE SEQUENCE [LARGE SCALE GENOMIC DNA]</scope>
</reference>
<dbReference type="Proteomes" id="UP000034749">
    <property type="component" value="Unassembled WGS sequence"/>
</dbReference>
<dbReference type="Gene3D" id="1.10.101.10">
    <property type="entry name" value="PGBD-like superfamily/PGBD"/>
    <property type="match status" value="1"/>
</dbReference>